<accession>T1K5V7</accession>
<keyword evidence="4 9" id="KW-0812">Transmembrane</keyword>
<dbReference type="GO" id="GO:0016020">
    <property type="term" value="C:membrane"/>
    <property type="evidence" value="ECO:0007669"/>
    <property type="project" value="UniProtKB-SubCell"/>
</dbReference>
<dbReference type="FunFam" id="3.40.50.300:FF:000347">
    <property type="entry name" value="Heparan-sulfate 6-O-sulfotransferase"/>
    <property type="match status" value="1"/>
</dbReference>
<comment type="subcellular location">
    <subcellularLocation>
        <location evidence="1 9">Membrane</location>
        <topology evidence="1 9">Single-pass type II membrane protein</topology>
    </subcellularLocation>
</comment>
<evidence type="ECO:0000256" key="8">
    <source>
        <dbReference type="ARBA" id="ARBA00023180"/>
    </source>
</evidence>
<feature type="transmembrane region" description="Helical" evidence="9">
    <location>
        <begin position="7"/>
        <end position="29"/>
    </location>
</feature>
<dbReference type="SUPFAM" id="SSF52540">
    <property type="entry name" value="P-loop containing nucleoside triphosphate hydrolases"/>
    <property type="match status" value="1"/>
</dbReference>
<gene>
    <name evidence="10" type="primary">107360792</name>
</gene>
<name>T1K5V7_TETUR</name>
<dbReference type="AlphaFoldDB" id="T1K5V7"/>
<dbReference type="STRING" id="32264.T1K5V7"/>
<evidence type="ECO:0000256" key="1">
    <source>
        <dbReference type="ARBA" id="ARBA00004606"/>
    </source>
</evidence>
<dbReference type="OMA" id="KNHMQQN"/>
<dbReference type="PANTHER" id="PTHR12812:SF0">
    <property type="entry name" value="HEPARAN-SULFATE 6-O-SULFOTRANSFERASE"/>
    <property type="match status" value="1"/>
</dbReference>
<dbReference type="HOGENOM" id="CLU_027877_0_0_1"/>
<dbReference type="Pfam" id="PF03567">
    <property type="entry name" value="Sulfotransfer_2"/>
    <property type="match status" value="1"/>
</dbReference>
<dbReference type="InterPro" id="IPR027417">
    <property type="entry name" value="P-loop_NTPase"/>
</dbReference>
<dbReference type="KEGG" id="tut:107360792"/>
<dbReference type="InterPro" id="IPR005331">
    <property type="entry name" value="Sulfotransferase"/>
</dbReference>
<keyword evidence="5 9" id="KW-0735">Signal-anchor</keyword>
<proteinExistence type="inferred from homology"/>
<comment type="catalytic activity">
    <reaction evidence="9">
        <text>alpha-D-glucosaminyl-[heparan sulfate](n) + 3'-phosphoadenylyl sulfate = 6-sulfo-alpha-D-glucosaminyl-[heparan sulfate](n) + adenosine 3',5'-bisphosphate + H(+)</text>
        <dbReference type="Rhea" id="RHEA:56604"/>
        <dbReference type="Rhea" id="RHEA-COMP:9830"/>
        <dbReference type="Rhea" id="RHEA-COMP:14621"/>
        <dbReference type="ChEBI" id="CHEBI:15378"/>
        <dbReference type="ChEBI" id="CHEBI:58339"/>
        <dbReference type="ChEBI" id="CHEBI:58343"/>
        <dbReference type="ChEBI" id="CHEBI:58388"/>
        <dbReference type="ChEBI" id="CHEBI:140604"/>
    </reaction>
</comment>
<dbReference type="PANTHER" id="PTHR12812">
    <property type="entry name" value="HEPARAN SULFATE 6-O-SULFOTRANSFERASE 3"/>
    <property type="match status" value="1"/>
</dbReference>
<evidence type="ECO:0000256" key="9">
    <source>
        <dbReference type="RuleBase" id="RU364122"/>
    </source>
</evidence>
<keyword evidence="11" id="KW-1185">Reference proteome</keyword>
<keyword evidence="7 9" id="KW-0472">Membrane</keyword>
<dbReference type="OrthoDB" id="406981at2759"/>
<sequence length="467" mass="54313">MASSLSMVRAAAIVCFLLFIISLLIIGYLCPDNVCSLTNWSFSESRYKLWTRYSLRHIPNHIGKSLMYMESKGNEFESIESIRSMRTTHRIVNPSKKLNTMSFDQIVKDPNFMFDIKGDDVMVFLHMQKTGGTSFGRHLVRDLDLEAPCQCKKGKKICKCIRPNSSSRLWLFSRYTTGWKCGLHADWTELVNCVDSVMNQSERTKVSDRHYFFITLLREPVSRFLSEFRHIQRGATWKNSLHLCGGRPPAPEEIQPCYTGDDWSNVSLQEFISCPYNLAINRQTRMLADLTLVGCYNHSIMSEHQRNTILLASAKENLKRMAFFGLCEQQKVSQYLFESTFKLYFLQPFIQLNETHSSLAQDELDKSMLDKIKWLNHLDIELYQYAQKLLNERLNLMKAADPNFNYNFNHLGLSKKSEAMVNRSQFISDDPDELSPEMRLIRKVEQLKKKRLSDKKAQQTLLMQHSP</sequence>
<dbReference type="EC" id="2.8.2.-" evidence="9"/>
<evidence type="ECO:0000256" key="5">
    <source>
        <dbReference type="ARBA" id="ARBA00022968"/>
    </source>
</evidence>
<evidence type="ECO:0000313" key="10">
    <source>
        <dbReference type="EnsemblMetazoa" id="tetur05g07680.1"/>
    </source>
</evidence>
<keyword evidence="6 9" id="KW-1133">Transmembrane helix</keyword>
<keyword evidence="8" id="KW-0325">Glycoprotein</keyword>
<evidence type="ECO:0000313" key="11">
    <source>
        <dbReference type="Proteomes" id="UP000015104"/>
    </source>
</evidence>
<keyword evidence="3 9" id="KW-0808">Transferase</keyword>
<evidence type="ECO:0000256" key="2">
    <source>
        <dbReference type="ARBA" id="ARBA00010109"/>
    </source>
</evidence>
<evidence type="ECO:0000256" key="7">
    <source>
        <dbReference type="ARBA" id="ARBA00023136"/>
    </source>
</evidence>
<comment type="function">
    <text evidence="9">6-O-sulfation enzyme which catalyzes the transfer of sulfate from 3'-phosphoadenosine 5'-phosphosulfate (PAPS) to position 6 of the N-sulfoglucosamine residue (GlcNS) of heparan sulfate.</text>
</comment>
<dbReference type="Gene3D" id="3.40.50.300">
    <property type="entry name" value="P-loop containing nucleotide triphosphate hydrolases"/>
    <property type="match status" value="1"/>
</dbReference>
<comment type="similarity">
    <text evidence="2 9">Belongs to the sulfotransferase 6 family.</text>
</comment>
<reference evidence="10" key="2">
    <citation type="submission" date="2015-06" db="UniProtKB">
        <authorList>
            <consortium name="EnsemblMetazoa"/>
        </authorList>
    </citation>
    <scope>IDENTIFICATION</scope>
</reference>
<evidence type="ECO:0000256" key="4">
    <source>
        <dbReference type="ARBA" id="ARBA00022692"/>
    </source>
</evidence>
<dbReference type="Proteomes" id="UP000015104">
    <property type="component" value="Unassembled WGS sequence"/>
</dbReference>
<dbReference type="InterPro" id="IPR010635">
    <property type="entry name" value="Heparan_SO4-6-sulfoTrfase"/>
</dbReference>
<evidence type="ECO:0000256" key="3">
    <source>
        <dbReference type="ARBA" id="ARBA00022679"/>
    </source>
</evidence>
<protein>
    <recommendedName>
        <fullName evidence="9">Heparan-sulfate 6-O-sulfotransferase</fullName>
        <ecNumber evidence="9">2.8.2.-</ecNumber>
    </recommendedName>
</protein>
<dbReference type="EMBL" id="CAEY01001591">
    <property type="status" value="NOT_ANNOTATED_CDS"/>
    <property type="molecule type" value="Genomic_DNA"/>
</dbReference>
<dbReference type="GO" id="GO:0017095">
    <property type="term" value="F:heparan sulfate 6-sulfotransferase activity"/>
    <property type="evidence" value="ECO:0007669"/>
    <property type="project" value="RHEA"/>
</dbReference>
<dbReference type="EnsemblMetazoa" id="tetur05g07680.1">
    <property type="protein sequence ID" value="tetur05g07680.1"/>
    <property type="gene ID" value="tetur05g07680"/>
</dbReference>
<reference evidence="11" key="1">
    <citation type="submission" date="2011-08" db="EMBL/GenBank/DDBJ databases">
        <authorList>
            <person name="Rombauts S."/>
        </authorList>
    </citation>
    <scope>NUCLEOTIDE SEQUENCE</scope>
    <source>
        <strain evidence="11">London</strain>
    </source>
</reference>
<organism evidence="10 11">
    <name type="scientific">Tetranychus urticae</name>
    <name type="common">Two-spotted spider mite</name>
    <dbReference type="NCBI Taxonomy" id="32264"/>
    <lineage>
        <taxon>Eukaryota</taxon>
        <taxon>Metazoa</taxon>
        <taxon>Ecdysozoa</taxon>
        <taxon>Arthropoda</taxon>
        <taxon>Chelicerata</taxon>
        <taxon>Arachnida</taxon>
        <taxon>Acari</taxon>
        <taxon>Acariformes</taxon>
        <taxon>Trombidiformes</taxon>
        <taxon>Prostigmata</taxon>
        <taxon>Eleutherengona</taxon>
        <taxon>Raphignathae</taxon>
        <taxon>Tetranychoidea</taxon>
        <taxon>Tetranychidae</taxon>
        <taxon>Tetranychus</taxon>
    </lineage>
</organism>
<dbReference type="eggNOG" id="KOG3955">
    <property type="taxonomic scope" value="Eukaryota"/>
</dbReference>
<evidence type="ECO:0000256" key="6">
    <source>
        <dbReference type="ARBA" id="ARBA00022989"/>
    </source>
</evidence>